<dbReference type="Proteomes" id="UP000192251">
    <property type="component" value="Chromosome"/>
</dbReference>
<sequence>MTAYAIAHLRPADGPVHDEVLSYIERIQATMEPYGGRFLVHGAEVEVLEGEWPGAVVVVGFPGGGEARAWYASPAYQELLPLRTRHLDGDTVIVPGVGPEYDASATAAAMRAARDRGARDRVAG</sequence>
<reference evidence="2 3" key="1">
    <citation type="submission" date="2017-04" db="EMBL/GenBank/DDBJ databases">
        <title>The complete genome sequence of Streptomyces albolongus YIM 101047, the producer of novel bafilomycins and novel odoriferous sesquiterpenoids.</title>
        <authorList>
            <person name="Yin M."/>
            <person name="Jiang Y."/>
        </authorList>
    </citation>
    <scope>NUCLEOTIDE SEQUENCE [LARGE SCALE GENOMIC DNA]</scope>
    <source>
        <strain evidence="2 3">YIM 101047</strain>
    </source>
</reference>
<dbReference type="KEGG" id="kab:B7C62_23345"/>
<dbReference type="PANTHER" id="PTHR41521">
    <property type="match status" value="1"/>
</dbReference>
<dbReference type="Pfam" id="PF07045">
    <property type="entry name" value="DUF1330"/>
    <property type="match status" value="1"/>
</dbReference>
<dbReference type="RefSeq" id="WP_084748896.1">
    <property type="nucleotide sequence ID" value="NZ_CP020563.1"/>
</dbReference>
<dbReference type="InterPro" id="IPR010753">
    <property type="entry name" value="DUF1330"/>
</dbReference>
<dbReference type="AlphaFoldDB" id="A0ABC8BWS7"/>
<gene>
    <name evidence="2" type="ORF">B7C62_23345</name>
</gene>
<dbReference type="Gene3D" id="3.30.70.100">
    <property type="match status" value="1"/>
</dbReference>
<proteinExistence type="predicted"/>
<dbReference type="PANTHER" id="PTHR41521:SF4">
    <property type="entry name" value="BLR0684 PROTEIN"/>
    <property type="match status" value="1"/>
</dbReference>
<name>A0ABC8BWS7_9ACTN</name>
<dbReference type="InterPro" id="IPR011008">
    <property type="entry name" value="Dimeric_a/b-barrel"/>
</dbReference>
<dbReference type="SUPFAM" id="SSF54909">
    <property type="entry name" value="Dimeric alpha+beta barrel"/>
    <property type="match status" value="1"/>
</dbReference>
<evidence type="ECO:0000313" key="2">
    <source>
        <dbReference type="EMBL" id="ARF74842.1"/>
    </source>
</evidence>
<keyword evidence="3" id="KW-1185">Reference proteome</keyword>
<evidence type="ECO:0000259" key="1">
    <source>
        <dbReference type="Pfam" id="PF07045"/>
    </source>
</evidence>
<protein>
    <recommendedName>
        <fullName evidence="1">DUF1330 domain-containing protein</fullName>
    </recommendedName>
</protein>
<accession>A0ABC8BWS7</accession>
<evidence type="ECO:0000313" key="3">
    <source>
        <dbReference type="Proteomes" id="UP000192251"/>
    </source>
</evidence>
<feature type="domain" description="DUF1330" evidence="1">
    <location>
        <begin position="2"/>
        <end position="97"/>
    </location>
</feature>
<dbReference type="EMBL" id="CP020563">
    <property type="protein sequence ID" value="ARF74842.1"/>
    <property type="molecule type" value="Genomic_DNA"/>
</dbReference>
<organism evidence="2 3">
    <name type="scientific">Kitasatospora albolonga</name>
    <dbReference type="NCBI Taxonomy" id="68173"/>
    <lineage>
        <taxon>Bacteria</taxon>
        <taxon>Bacillati</taxon>
        <taxon>Actinomycetota</taxon>
        <taxon>Actinomycetes</taxon>
        <taxon>Kitasatosporales</taxon>
        <taxon>Streptomycetaceae</taxon>
        <taxon>Kitasatospora</taxon>
    </lineage>
</organism>